<dbReference type="OrthoDB" id="6222486at2759"/>
<dbReference type="PANTHER" id="PTHR47204">
    <property type="entry name" value="OS02G0168900 PROTEIN"/>
    <property type="match status" value="1"/>
</dbReference>
<evidence type="ECO:0000313" key="2">
    <source>
        <dbReference type="Proteomes" id="UP000267251"/>
    </source>
</evidence>
<dbReference type="Proteomes" id="UP000267251">
    <property type="component" value="Unassembled WGS sequence"/>
</dbReference>
<organism evidence="1 2">
    <name type="scientific">Piptocephalis cylindrospora</name>
    <dbReference type="NCBI Taxonomy" id="1907219"/>
    <lineage>
        <taxon>Eukaryota</taxon>
        <taxon>Fungi</taxon>
        <taxon>Fungi incertae sedis</taxon>
        <taxon>Zoopagomycota</taxon>
        <taxon>Zoopagomycotina</taxon>
        <taxon>Zoopagomycetes</taxon>
        <taxon>Zoopagales</taxon>
        <taxon>Piptocephalidaceae</taxon>
        <taxon>Piptocephalis</taxon>
    </lineage>
</organism>
<dbReference type="Pfam" id="PF08615">
    <property type="entry name" value="RNase_H2_suC"/>
    <property type="match status" value="1"/>
</dbReference>
<sequence length="157" mass="17924">MKTTLEKSTEAPELKPYLLPCRIDASGSAPVSSYFLEQPAQIQSRREGGETQECWEASLRGRRLLGQDLPVPEGYQGHIYTQDTVYQRGQENEETGRRWRGTGQWSSMRIWGQDHPIDLELDPMARTLRTWTRLADVLSKDPPTDWIESSSPSMKGE</sequence>
<reference evidence="2" key="1">
    <citation type="journal article" date="2018" name="Nat. Microbiol.">
        <title>Leveraging single-cell genomics to expand the fungal tree of life.</title>
        <authorList>
            <person name="Ahrendt S.R."/>
            <person name="Quandt C.A."/>
            <person name="Ciobanu D."/>
            <person name="Clum A."/>
            <person name="Salamov A."/>
            <person name="Andreopoulos B."/>
            <person name="Cheng J.F."/>
            <person name="Woyke T."/>
            <person name="Pelin A."/>
            <person name="Henrissat B."/>
            <person name="Reynolds N.K."/>
            <person name="Benny G.L."/>
            <person name="Smith M.E."/>
            <person name="James T.Y."/>
            <person name="Grigoriev I.V."/>
        </authorList>
    </citation>
    <scope>NUCLEOTIDE SEQUENCE [LARGE SCALE GENOMIC DNA]</scope>
</reference>
<dbReference type="AlphaFoldDB" id="A0A4P9Y7P8"/>
<keyword evidence="2" id="KW-1185">Reference proteome</keyword>
<accession>A0A4P9Y7P8</accession>
<protein>
    <submittedName>
        <fullName evidence="1">Ribonuclease H2 non-catalytic subunit-domain-containing protein</fullName>
    </submittedName>
</protein>
<dbReference type="GO" id="GO:0006401">
    <property type="term" value="P:RNA catabolic process"/>
    <property type="evidence" value="ECO:0007669"/>
    <property type="project" value="InterPro"/>
</dbReference>
<dbReference type="CDD" id="cd09271">
    <property type="entry name" value="RNase_H2-C"/>
    <property type="match status" value="1"/>
</dbReference>
<dbReference type="GO" id="GO:0032299">
    <property type="term" value="C:ribonuclease H2 complex"/>
    <property type="evidence" value="ECO:0007669"/>
    <property type="project" value="InterPro"/>
</dbReference>
<dbReference type="EMBL" id="KZ987764">
    <property type="protein sequence ID" value="RKP15035.1"/>
    <property type="molecule type" value="Genomic_DNA"/>
</dbReference>
<evidence type="ECO:0000313" key="1">
    <source>
        <dbReference type="EMBL" id="RKP15035.1"/>
    </source>
</evidence>
<dbReference type="Gene3D" id="2.40.128.680">
    <property type="match status" value="1"/>
</dbReference>
<dbReference type="PANTHER" id="PTHR47204:SF1">
    <property type="entry name" value="RIBONUCLEASE H2 SUBUNIT C"/>
    <property type="match status" value="1"/>
</dbReference>
<proteinExistence type="predicted"/>
<name>A0A4P9Y7P8_9FUNG</name>
<dbReference type="InterPro" id="IPR013924">
    <property type="entry name" value="RNase_H2_suC"/>
</dbReference>
<gene>
    <name evidence="1" type="ORF">BJ684DRAFT_14674</name>
</gene>